<name>A0A388T8D5_9BACT</name>
<dbReference type="EMBL" id="BGZM01000014">
    <property type="protein sequence ID" value="GBR72426.1"/>
    <property type="molecule type" value="Genomic_DNA"/>
</dbReference>
<evidence type="ECO:0000256" key="1">
    <source>
        <dbReference type="ARBA" id="ARBA00008754"/>
    </source>
</evidence>
<dbReference type="NCBIfam" id="TIGR00689">
    <property type="entry name" value="rpiB_lacA_lacB"/>
    <property type="match status" value="1"/>
</dbReference>
<dbReference type="SUPFAM" id="SSF89623">
    <property type="entry name" value="Ribose/Galactose isomerase RpiB/AlsB"/>
    <property type="match status" value="1"/>
</dbReference>
<protein>
    <submittedName>
        <fullName evidence="2">Ribose 5-phosphate isomerase B</fullName>
    </submittedName>
</protein>
<dbReference type="Pfam" id="PF02502">
    <property type="entry name" value="LacAB_rpiB"/>
    <property type="match status" value="1"/>
</dbReference>
<dbReference type="Proteomes" id="UP000276170">
    <property type="component" value="Unassembled WGS sequence"/>
</dbReference>
<feature type="non-terminal residue" evidence="2">
    <location>
        <position position="1"/>
    </location>
</feature>
<dbReference type="PANTHER" id="PTHR30345">
    <property type="entry name" value="RIBOSE-5-PHOSPHATE ISOMERASE B"/>
    <property type="match status" value="1"/>
</dbReference>
<dbReference type="InterPro" id="IPR003500">
    <property type="entry name" value="RpiB_LacA_LacB"/>
</dbReference>
<keyword evidence="2" id="KW-0413">Isomerase</keyword>
<evidence type="ECO:0000313" key="3">
    <source>
        <dbReference type="Proteomes" id="UP000276170"/>
    </source>
</evidence>
<reference evidence="2 3" key="1">
    <citation type="journal article" date="2019" name="ISME J.">
        <title>Genome analyses of uncultured TG2/ZB3 bacteria in 'Margulisbacteria' specifically attached to ectosymbiotic spirochetes of protists in the termite gut.</title>
        <authorList>
            <person name="Utami Y.D."/>
            <person name="Kuwahara H."/>
            <person name="Igai K."/>
            <person name="Murakami T."/>
            <person name="Sugaya K."/>
            <person name="Morikawa T."/>
            <person name="Nagura Y."/>
            <person name="Yuki M."/>
            <person name="Deevong P."/>
            <person name="Inoue T."/>
            <person name="Kihara K."/>
            <person name="Lo N."/>
            <person name="Yamada A."/>
            <person name="Ohkuma M."/>
            <person name="Hongoh Y."/>
        </authorList>
    </citation>
    <scope>NUCLEOTIDE SEQUENCE [LARGE SCALE GENOMIC DNA]</scope>
    <source>
        <strain evidence="2">HsPyr-01</strain>
    </source>
</reference>
<dbReference type="InterPro" id="IPR036569">
    <property type="entry name" value="RpiB_LacA_LacB_sf"/>
</dbReference>
<dbReference type="GO" id="GO:0019316">
    <property type="term" value="P:D-allose catabolic process"/>
    <property type="evidence" value="ECO:0007669"/>
    <property type="project" value="TreeGrafter"/>
</dbReference>
<accession>A0A388T8D5</accession>
<comment type="similarity">
    <text evidence="1">Belongs to the LacAB/RpiB family.</text>
</comment>
<evidence type="ECO:0000313" key="2">
    <source>
        <dbReference type="EMBL" id="GBR72426.1"/>
    </source>
</evidence>
<dbReference type="GO" id="GO:0004751">
    <property type="term" value="F:ribose-5-phosphate isomerase activity"/>
    <property type="evidence" value="ECO:0007669"/>
    <property type="project" value="TreeGrafter"/>
</dbReference>
<dbReference type="PANTHER" id="PTHR30345:SF0">
    <property type="entry name" value="DNA DAMAGE-REPAIR_TOLERATION PROTEIN DRT102"/>
    <property type="match status" value="1"/>
</dbReference>
<organism evidence="2 3">
    <name type="scientific">Candidatus Termititenax spirochaetophilus</name>
    <dbReference type="NCBI Taxonomy" id="2218522"/>
    <lineage>
        <taxon>Bacteria</taxon>
        <taxon>Bacillati</taxon>
        <taxon>Candidatus Margulisiibacteriota</taxon>
        <taxon>Candidatus Termititenacia</taxon>
        <taxon>Candidatus Termititenacales</taxon>
        <taxon>Candidatus Termititenacaceae</taxon>
        <taxon>Candidatus Termititenax</taxon>
    </lineage>
</organism>
<dbReference type="GO" id="GO:0009052">
    <property type="term" value="P:pentose-phosphate shunt, non-oxidative branch"/>
    <property type="evidence" value="ECO:0007669"/>
    <property type="project" value="TreeGrafter"/>
</dbReference>
<keyword evidence="3" id="KW-1185">Reference proteome</keyword>
<comment type="caution">
    <text evidence="2">The sequence shown here is derived from an EMBL/GenBank/DDBJ whole genome shotgun (WGS) entry which is preliminary data.</text>
</comment>
<dbReference type="AlphaFoldDB" id="A0A388T8D5"/>
<gene>
    <name evidence="2" type="primary">rpiB</name>
    <name evidence="2" type="ORF">HP1_109</name>
</gene>
<sequence>IIFCGTGIGISITANKVKGIRAANCTSEFMAEMSRRHNNTNILALGGRIVEPELAKKIVKIWLTTPFEGGRHEKRVKQIEG</sequence>
<dbReference type="Gene3D" id="3.40.1400.10">
    <property type="entry name" value="Sugar-phosphate isomerase, RpiB/LacA/LacB"/>
    <property type="match status" value="1"/>
</dbReference>
<proteinExistence type="inferred from homology"/>